<dbReference type="PANTHER" id="PTHR14187:SF5">
    <property type="entry name" value="HEAT SHOCK 70 KDA PROTEIN 12A"/>
    <property type="match status" value="1"/>
</dbReference>
<dbReference type="InterPro" id="IPR013126">
    <property type="entry name" value="Hsp_70_fam"/>
</dbReference>
<dbReference type="OrthoDB" id="2963168at2759"/>
<protein>
    <submittedName>
        <fullName evidence="3">8431_t:CDS:1</fullName>
    </submittedName>
</protein>
<evidence type="ECO:0000256" key="1">
    <source>
        <dbReference type="ARBA" id="ARBA00022741"/>
    </source>
</evidence>
<dbReference type="Gene3D" id="3.90.640.10">
    <property type="entry name" value="Actin, Chain A, domain 4"/>
    <property type="match status" value="1"/>
</dbReference>
<dbReference type="AlphaFoldDB" id="A0A9N9A9W1"/>
<dbReference type="InterPro" id="IPR029047">
    <property type="entry name" value="HSP70_peptide-bd_sf"/>
</dbReference>
<comment type="caution">
    <text evidence="3">The sequence shown here is derived from an EMBL/GenBank/DDBJ whole genome shotgun (WGS) entry which is preliminary data.</text>
</comment>
<organism evidence="3 4">
    <name type="scientific">Ambispora leptoticha</name>
    <dbReference type="NCBI Taxonomy" id="144679"/>
    <lineage>
        <taxon>Eukaryota</taxon>
        <taxon>Fungi</taxon>
        <taxon>Fungi incertae sedis</taxon>
        <taxon>Mucoromycota</taxon>
        <taxon>Glomeromycotina</taxon>
        <taxon>Glomeromycetes</taxon>
        <taxon>Archaeosporales</taxon>
        <taxon>Ambisporaceae</taxon>
        <taxon>Ambispora</taxon>
    </lineage>
</organism>
<reference evidence="3" key="1">
    <citation type="submission" date="2021-06" db="EMBL/GenBank/DDBJ databases">
        <authorList>
            <person name="Kallberg Y."/>
            <person name="Tangrot J."/>
            <person name="Rosling A."/>
        </authorList>
    </citation>
    <scope>NUCLEOTIDE SEQUENCE</scope>
    <source>
        <strain evidence="3">FL130A</strain>
    </source>
</reference>
<dbReference type="PANTHER" id="PTHR14187">
    <property type="entry name" value="ALPHA KINASE/ELONGATION FACTOR 2 KINASE"/>
    <property type="match status" value="1"/>
</dbReference>
<keyword evidence="2" id="KW-0067">ATP-binding</keyword>
<sequence>MASEATASLKDIRIVVALDFGVTYSTFATPTVLQYDENWNVLQWGQLALVEEPVRRSRANQRAESHPIELFKLHLSSLKSYEKPWLPASLNHVKAITDYLTEMQKLIKEKVQTRWPGLEFPQQIKLILTVPAEWHENTRNVLRQAAYKAGLLDNINSRNLDFTTEPEAAAIHCMSVLKEHNLEPGANFMVVDCGGGTVDITIRQLLENNKLSEITERSSDLCGSTFIDREFTRFLVRKLGYSAIEKLKKNNYKQMQYLIQKFFCSRVKCPFEGESTSFYTIELDVPYYCPAVQEYVDEERKKQMEKDDWLIPITFDDVKGMFDPVVERIIDLIERQLDESKRECNALFLVGGFSESPYLIKKIRQLFSEKISVIAVPPCPIAAVVRGAVSYGLNMDTVQSRRLIYTYGIEILDVFKPGFDKKKRATKDGRVYRFSPLIKRGTLVDVNAKVSREFFPVYNNQTAATFKVFATRNDRARYCDEGSVRLLGILKIDLPDVHLGTNRPIEFELTFGTMEIEASARNKQTGQYYTSTFELDM</sequence>
<dbReference type="GO" id="GO:0005524">
    <property type="term" value="F:ATP binding"/>
    <property type="evidence" value="ECO:0007669"/>
    <property type="project" value="UniProtKB-KW"/>
</dbReference>
<dbReference type="SUPFAM" id="SSF53067">
    <property type="entry name" value="Actin-like ATPase domain"/>
    <property type="match status" value="2"/>
</dbReference>
<dbReference type="Pfam" id="PF00012">
    <property type="entry name" value="HSP70"/>
    <property type="match status" value="1"/>
</dbReference>
<dbReference type="EMBL" id="CAJVPS010001120">
    <property type="protein sequence ID" value="CAG8525084.1"/>
    <property type="molecule type" value="Genomic_DNA"/>
</dbReference>
<keyword evidence="1" id="KW-0547">Nucleotide-binding</keyword>
<evidence type="ECO:0000313" key="4">
    <source>
        <dbReference type="Proteomes" id="UP000789508"/>
    </source>
</evidence>
<gene>
    <name evidence="3" type="ORF">ALEPTO_LOCUS4663</name>
</gene>
<dbReference type="GO" id="GO:0140662">
    <property type="term" value="F:ATP-dependent protein folding chaperone"/>
    <property type="evidence" value="ECO:0007669"/>
    <property type="project" value="InterPro"/>
</dbReference>
<keyword evidence="4" id="KW-1185">Reference proteome</keyword>
<dbReference type="InterPro" id="IPR043129">
    <property type="entry name" value="ATPase_NBD"/>
</dbReference>
<name>A0A9N9A9W1_9GLOM</name>
<evidence type="ECO:0000256" key="2">
    <source>
        <dbReference type="ARBA" id="ARBA00022840"/>
    </source>
</evidence>
<evidence type="ECO:0000313" key="3">
    <source>
        <dbReference type="EMBL" id="CAG8525084.1"/>
    </source>
</evidence>
<accession>A0A9N9A9W1</accession>
<dbReference type="Proteomes" id="UP000789508">
    <property type="component" value="Unassembled WGS sequence"/>
</dbReference>
<proteinExistence type="predicted"/>
<dbReference type="Gene3D" id="2.60.34.10">
    <property type="entry name" value="Substrate Binding Domain Of DNAk, Chain A, domain 1"/>
    <property type="match status" value="1"/>
</dbReference>
<dbReference type="Gene3D" id="3.30.420.40">
    <property type="match status" value="2"/>
</dbReference>